<dbReference type="STRING" id="1356854.N007_20885"/>
<accession>A0A9E6ZRM4</accession>
<proteinExistence type="predicted"/>
<dbReference type="OrthoDB" id="9810963at2"/>
<evidence type="ECO:0000259" key="2">
    <source>
        <dbReference type="Pfam" id="PF10335"/>
    </source>
</evidence>
<dbReference type="InterPro" id="IPR043519">
    <property type="entry name" value="NT_sf"/>
</dbReference>
<gene>
    <name evidence="3" type="ORF">K1I37_00905</name>
</gene>
<organism evidence="3 4">
    <name type="scientific">Alicyclobacillus acidoterrestris (strain ATCC 49025 / DSM 3922 / CIP 106132 / NCIMB 13137 / GD3B)</name>
    <dbReference type="NCBI Taxonomy" id="1356854"/>
    <lineage>
        <taxon>Bacteria</taxon>
        <taxon>Bacillati</taxon>
        <taxon>Bacillota</taxon>
        <taxon>Bacilli</taxon>
        <taxon>Bacillales</taxon>
        <taxon>Alicyclobacillaceae</taxon>
        <taxon>Alicyclobacillus</taxon>
    </lineage>
</organism>
<dbReference type="Proteomes" id="UP000829401">
    <property type="component" value="Chromosome"/>
</dbReference>
<evidence type="ECO:0000313" key="3">
    <source>
        <dbReference type="EMBL" id="UNO49160.1"/>
    </source>
</evidence>
<dbReference type="AlphaFoldDB" id="T0CEJ0"/>
<dbReference type="Pfam" id="PF10335">
    <property type="entry name" value="DUF294_C"/>
    <property type="match status" value="1"/>
</dbReference>
<dbReference type="EMBL" id="CP080467">
    <property type="protein sequence ID" value="UNO49160.1"/>
    <property type="molecule type" value="Genomic_DNA"/>
</dbReference>
<sequence>MLAFPQFDVNWLEIPEGHHRRKEWTQAVAEVTLAWLNDGGSVDIWIKHYQFVRQHALQSAWAHYIPEQLLPHLQYIRFGSGGRGEDSLYSDLDYAIVTTGRVNGEDVFDALHRFIRGVVDFGFPPCQGFVMGTNPRWIGSIVDWQRRIEQYLSYPDWENVRYLFMMIDGCPLFDFEAWWPVAALAYEGIRNSPFICWEMAHLGIHNTVPLSRFGHVQTERIEDVEYLQIKEGLINPVVHAVRLLAIVYQVQHLNTRERLRALAAGGQLAEDLASRVQLALTHGWQLRLRAQATDVLRGTVPTDKIVWSTLREAERTLTIEHLRAVRELERFVHRMFRKPR</sequence>
<evidence type="ECO:0000259" key="1">
    <source>
        <dbReference type="Pfam" id="PF03445"/>
    </source>
</evidence>
<dbReference type="InterPro" id="IPR018821">
    <property type="entry name" value="DUF294_put_nucleoTrafse_sb-bd"/>
</dbReference>
<dbReference type="SUPFAM" id="SSF81301">
    <property type="entry name" value="Nucleotidyltransferase"/>
    <property type="match status" value="1"/>
</dbReference>
<reference evidence="4" key="1">
    <citation type="journal article" date="2022" name="G3 (Bethesda)">
        <title>Unveiling the complete genome sequence of Alicyclobacillus acidoterrestris DSM 3922T, a taint-producing strain.</title>
        <authorList>
            <person name="Leonardo I.C."/>
            <person name="Barreto Crespo M.T."/>
            <person name="Gaspar F.B."/>
        </authorList>
    </citation>
    <scope>NUCLEOTIDE SEQUENCE [LARGE SCALE GENOMIC DNA]</scope>
    <source>
        <strain evidence="4">DSM 3922</strain>
    </source>
</reference>
<feature type="domain" description="DUF294" evidence="2">
    <location>
        <begin position="198"/>
        <end position="336"/>
    </location>
</feature>
<accession>T0CEJ0</accession>
<dbReference type="InterPro" id="IPR005105">
    <property type="entry name" value="GlnD_Uridyltrans_N"/>
</dbReference>
<dbReference type="Pfam" id="PF03445">
    <property type="entry name" value="DUF294"/>
    <property type="match status" value="1"/>
</dbReference>
<dbReference type="eggNOG" id="COG2905">
    <property type="taxonomic scope" value="Bacteria"/>
</dbReference>
<dbReference type="KEGG" id="aaco:K1I37_00905"/>
<feature type="domain" description="Protein-PII uridylyltransferase N-terminal" evidence="1">
    <location>
        <begin position="39"/>
        <end position="156"/>
    </location>
</feature>
<keyword evidence="4" id="KW-1185">Reference proteome</keyword>
<evidence type="ECO:0000313" key="4">
    <source>
        <dbReference type="Proteomes" id="UP000829401"/>
    </source>
</evidence>
<protein>
    <submittedName>
        <fullName evidence="3">DUF294 nucleotidyltransferase-like domain-containing protein</fullName>
    </submittedName>
</protein>
<dbReference type="GO" id="GO:0008773">
    <property type="term" value="F:[protein-PII] uridylyltransferase activity"/>
    <property type="evidence" value="ECO:0007669"/>
    <property type="project" value="InterPro"/>
</dbReference>
<name>T0CEJ0_ALIAG</name>
<dbReference type="RefSeq" id="WP_021295489.1">
    <property type="nucleotide sequence ID" value="NZ_AURB01000069.1"/>
</dbReference>